<dbReference type="AlphaFoldDB" id="A0AAE2ZY92"/>
<comment type="subcellular location">
    <subcellularLocation>
        <location evidence="1">Cell membrane</location>
        <topology evidence="1">Multi-pass membrane protein</topology>
    </subcellularLocation>
</comment>
<comment type="similarity">
    <text evidence="2">Belongs to the AzlC family.</text>
</comment>
<evidence type="ECO:0000256" key="6">
    <source>
        <dbReference type="ARBA" id="ARBA00022989"/>
    </source>
</evidence>
<evidence type="ECO:0000313" key="9">
    <source>
        <dbReference type="EMBL" id="MCC2118759.1"/>
    </source>
</evidence>
<dbReference type="PANTHER" id="PTHR34979:SF1">
    <property type="entry name" value="INNER MEMBRANE PROTEIN YGAZ"/>
    <property type="match status" value="1"/>
</dbReference>
<sequence length="257" mass="27018">MNDKFSRKVFCDGIRDGFPIALGYFAVSFSLGIAARHAGFTPMQGFLASLLNNASAGEYAAFTLIAAQATYLEVAIITLIANARYLLMSCALAQKFSPSTPFFHRLIIAYDVTDELFGITIARPGILNPYYTYGAILLAAPAWAGGTACGIIAGNALPLRAVSALSVALYGMFLAIIIPPARKSKIVAALVAISFALSFACNYLPGISSLSEGTRTILLTVIISGAAAILFPVKQGAEEAVPAENGESVQKGDHVNE</sequence>
<dbReference type="Pfam" id="PF03591">
    <property type="entry name" value="AzlC"/>
    <property type="match status" value="1"/>
</dbReference>
<feature type="transmembrane region" description="Helical" evidence="8">
    <location>
        <begin position="186"/>
        <end position="205"/>
    </location>
</feature>
<evidence type="ECO:0000256" key="4">
    <source>
        <dbReference type="ARBA" id="ARBA00022475"/>
    </source>
</evidence>
<proteinExistence type="inferred from homology"/>
<evidence type="ECO:0000313" key="10">
    <source>
        <dbReference type="Proteomes" id="UP001197795"/>
    </source>
</evidence>
<keyword evidence="3" id="KW-0813">Transport</keyword>
<accession>A0AAE2ZY92</accession>
<keyword evidence="6 8" id="KW-1133">Transmembrane helix</keyword>
<keyword evidence="5 8" id="KW-0812">Transmembrane</keyword>
<keyword evidence="7 8" id="KW-0472">Membrane</keyword>
<feature type="transmembrane region" description="Helical" evidence="8">
    <location>
        <begin position="159"/>
        <end position="179"/>
    </location>
</feature>
<dbReference type="GO" id="GO:0005886">
    <property type="term" value="C:plasma membrane"/>
    <property type="evidence" value="ECO:0007669"/>
    <property type="project" value="UniProtKB-SubCell"/>
</dbReference>
<feature type="transmembrane region" description="Helical" evidence="8">
    <location>
        <begin position="217"/>
        <end position="233"/>
    </location>
</feature>
<evidence type="ECO:0000256" key="1">
    <source>
        <dbReference type="ARBA" id="ARBA00004651"/>
    </source>
</evidence>
<organism evidence="9 10">
    <name type="scientific">Waltera acetigignens</name>
    <dbReference type="NCBI Taxonomy" id="2981769"/>
    <lineage>
        <taxon>Bacteria</taxon>
        <taxon>Bacillati</taxon>
        <taxon>Bacillota</taxon>
        <taxon>Clostridia</taxon>
        <taxon>Lachnospirales</taxon>
        <taxon>Lachnospiraceae</taxon>
        <taxon>Waltera</taxon>
    </lineage>
</organism>
<dbReference type="GO" id="GO:1903785">
    <property type="term" value="P:L-valine transmembrane transport"/>
    <property type="evidence" value="ECO:0007669"/>
    <property type="project" value="TreeGrafter"/>
</dbReference>
<dbReference type="PANTHER" id="PTHR34979">
    <property type="entry name" value="INNER MEMBRANE PROTEIN YGAZ"/>
    <property type="match status" value="1"/>
</dbReference>
<keyword evidence="10" id="KW-1185">Reference proteome</keyword>
<dbReference type="EMBL" id="JAJEPV010000007">
    <property type="protein sequence ID" value="MCC2118759.1"/>
    <property type="molecule type" value="Genomic_DNA"/>
</dbReference>
<keyword evidence="4" id="KW-1003">Cell membrane</keyword>
<comment type="caution">
    <text evidence="9">The sequence shown here is derived from an EMBL/GenBank/DDBJ whole genome shotgun (WGS) entry which is preliminary data.</text>
</comment>
<feature type="transmembrane region" description="Helical" evidence="8">
    <location>
        <begin position="21"/>
        <end position="39"/>
    </location>
</feature>
<feature type="transmembrane region" description="Helical" evidence="8">
    <location>
        <begin position="59"/>
        <end position="81"/>
    </location>
</feature>
<evidence type="ECO:0000256" key="8">
    <source>
        <dbReference type="SAM" id="Phobius"/>
    </source>
</evidence>
<protein>
    <submittedName>
        <fullName evidence="9">AzlC family ABC transporter permease</fullName>
    </submittedName>
</protein>
<evidence type="ECO:0000256" key="2">
    <source>
        <dbReference type="ARBA" id="ARBA00010735"/>
    </source>
</evidence>
<evidence type="ECO:0000256" key="5">
    <source>
        <dbReference type="ARBA" id="ARBA00022692"/>
    </source>
</evidence>
<dbReference type="Proteomes" id="UP001197795">
    <property type="component" value="Unassembled WGS sequence"/>
</dbReference>
<reference evidence="9 10" key="1">
    <citation type="submission" date="2021-10" db="EMBL/GenBank/DDBJ databases">
        <title>Anaerobic single-cell dispensing facilitates the cultivation of human gut bacteria.</title>
        <authorList>
            <person name="Afrizal A."/>
        </authorList>
    </citation>
    <scope>NUCLEOTIDE SEQUENCE [LARGE SCALE GENOMIC DNA]</scope>
    <source>
        <strain evidence="9 10">CLA-AA-H273</strain>
    </source>
</reference>
<dbReference type="RefSeq" id="WP_118730642.1">
    <property type="nucleotide sequence ID" value="NZ_JAJEPV010000007.1"/>
</dbReference>
<dbReference type="InterPro" id="IPR011606">
    <property type="entry name" value="Brnchd-chn_aa_trnsp_permease"/>
</dbReference>
<gene>
    <name evidence="9" type="ORF">LKD75_03985</name>
</gene>
<evidence type="ECO:0000256" key="3">
    <source>
        <dbReference type="ARBA" id="ARBA00022448"/>
    </source>
</evidence>
<feature type="transmembrane region" description="Helical" evidence="8">
    <location>
        <begin position="130"/>
        <end position="153"/>
    </location>
</feature>
<name>A0AAE2ZY92_9FIRM</name>
<evidence type="ECO:0000256" key="7">
    <source>
        <dbReference type="ARBA" id="ARBA00023136"/>
    </source>
</evidence>